<name>A0A9D2MX83_9FIRM</name>
<evidence type="ECO:0000313" key="3">
    <source>
        <dbReference type="Proteomes" id="UP000823910"/>
    </source>
</evidence>
<sequence length="272" mass="29454">MTYTVYIDAVFAVNTVMDLLVLAAAGRILGYRARKIRLAAGALAGGIWSCLALFWQGSALVMALITYGGMGTLMAVIAFPVKGARETARAVGCIYMVSVVLAGVMLALERLAPGVFSAAQGMEDGMLSLLLWIFLAAGGGFGVFGFSGEIRRMVRDIARRRDMCRVVLQFGDRREEVSGLIDTGNRLREPVSGCPVHVAEAELMERLCPAVQGVIFIPYRSVGGQGMLPAVFIDAMEVRQEKESWHIARPLIAVTKRSLSPEGEYHILIQKA</sequence>
<dbReference type="EMBL" id="DWWT01000006">
    <property type="protein sequence ID" value="HJC04923.1"/>
    <property type="molecule type" value="Genomic_DNA"/>
</dbReference>
<dbReference type="AlphaFoldDB" id="A0A9D2MX83"/>
<dbReference type="InterPro" id="IPR005081">
    <property type="entry name" value="SpoIIGA"/>
</dbReference>
<organism evidence="2 3">
    <name type="scientific">Candidatus Enterocloster excrementipullorum</name>
    <dbReference type="NCBI Taxonomy" id="2838559"/>
    <lineage>
        <taxon>Bacteria</taxon>
        <taxon>Bacillati</taxon>
        <taxon>Bacillota</taxon>
        <taxon>Clostridia</taxon>
        <taxon>Lachnospirales</taxon>
        <taxon>Lachnospiraceae</taxon>
        <taxon>Enterocloster</taxon>
    </lineage>
</organism>
<protein>
    <submittedName>
        <fullName evidence="2">Sigma-E processing peptidase SpoIIGA</fullName>
    </submittedName>
</protein>
<keyword evidence="1" id="KW-0812">Transmembrane</keyword>
<keyword evidence="1" id="KW-1133">Transmembrane helix</keyword>
<feature type="transmembrane region" description="Helical" evidence="1">
    <location>
        <begin position="6"/>
        <end position="26"/>
    </location>
</feature>
<keyword evidence="1" id="KW-0472">Membrane</keyword>
<feature type="transmembrane region" description="Helical" evidence="1">
    <location>
        <begin position="38"/>
        <end position="55"/>
    </location>
</feature>
<dbReference type="Proteomes" id="UP000823910">
    <property type="component" value="Unassembled WGS sequence"/>
</dbReference>
<feature type="transmembrane region" description="Helical" evidence="1">
    <location>
        <begin position="88"/>
        <end position="108"/>
    </location>
</feature>
<feature type="transmembrane region" description="Helical" evidence="1">
    <location>
        <begin position="61"/>
        <end position="81"/>
    </location>
</feature>
<evidence type="ECO:0000256" key="1">
    <source>
        <dbReference type="SAM" id="Phobius"/>
    </source>
</evidence>
<feature type="transmembrane region" description="Helical" evidence="1">
    <location>
        <begin position="128"/>
        <end position="150"/>
    </location>
</feature>
<accession>A0A9D2MX83</accession>
<gene>
    <name evidence="2" type="ORF">H9704_02005</name>
</gene>
<dbReference type="Pfam" id="PF03419">
    <property type="entry name" value="Peptidase_U4"/>
    <property type="match status" value="1"/>
</dbReference>
<reference evidence="2" key="1">
    <citation type="journal article" date="2021" name="PeerJ">
        <title>Extensive microbial diversity within the chicken gut microbiome revealed by metagenomics and culture.</title>
        <authorList>
            <person name="Gilroy R."/>
            <person name="Ravi A."/>
            <person name="Getino M."/>
            <person name="Pursley I."/>
            <person name="Horton D.L."/>
            <person name="Alikhan N.F."/>
            <person name="Baker D."/>
            <person name="Gharbi K."/>
            <person name="Hall N."/>
            <person name="Watson M."/>
            <person name="Adriaenssens E.M."/>
            <person name="Foster-Nyarko E."/>
            <person name="Jarju S."/>
            <person name="Secka A."/>
            <person name="Antonio M."/>
            <person name="Oren A."/>
            <person name="Chaudhuri R.R."/>
            <person name="La Ragione R."/>
            <person name="Hildebrand F."/>
            <person name="Pallen M.J."/>
        </authorList>
    </citation>
    <scope>NUCLEOTIDE SEQUENCE</scope>
    <source>
        <strain evidence="2">CHK180-15479</strain>
    </source>
</reference>
<reference evidence="2" key="2">
    <citation type="submission" date="2021-04" db="EMBL/GenBank/DDBJ databases">
        <authorList>
            <person name="Gilroy R."/>
        </authorList>
    </citation>
    <scope>NUCLEOTIDE SEQUENCE</scope>
    <source>
        <strain evidence="2">CHK180-15479</strain>
    </source>
</reference>
<dbReference type="GO" id="GO:0006508">
    <property type="term" value="P:proteolysis"/>
    <property type="evidence" value="ECO:0007669"/>
    <property type="project" value="InterPro"/>
</dbReference>
<evidence type="ECO:0000313" key="2">
    <source>
        <dbReference type="EMBL" id="HJC04923.1"/>
    </source>
</evidence>
<dbReference type="GO" id="GO:0030436">
    <property type="term" value="P:asexual sporulation"/>
    <property type="evidence" value="ECO:0007669"/>
    <property type="project" value="InterPro"/>
</dbReference>
<dbReference type="GO" id="GO:0004190">
    <property type="term" value="F:aspartic-type endopeptidase activity"/>
    <property type="evidence" value="ECO:0007669"/>
    <property type="project" value="InterPro"/>
</dbReference>
<comment type="caution">
    <text evidence="2">The sequence shown here is derived from an EMBL/GenBank/DDBJ whole genome shotgun (WGS) entry which is preliminary data.</text>
</comment>
<proteinExistence type="predicted"/>